<protein>
    <submittedName>
        <fullName evidence="2">Glutaredoxin family protein</fullName>
    </submittedName>
</protein>
<reference evidence="2" key="1">
    <citation type="submission" date="2020-10" db="EMBL/GenBank/DDBJ databases">
        <authorList>
            <person name="Kadnikov V."/>
            <person name="Beletsky A.V."/>
            <person name="Mardanov A.V."/>
            <person name="Karnachuk O.V."/>
            <person name="Ravin N.V."/>
        </authorList>
    </citation>
    <scope>NUCLEOTIDE SEQUENCE</scope>
    <source>
        <strain evidence="2">Bu02</strain>
    </source>
</reference>
<dbReference type="EMBL" id="CP062796">
    <property type="protein sequence ID" value="QUL99667.1"/>
    <property type="molecule type" value="Genomic_DNA"/>
</dbReference>
<dbReference type="InterPro" id="IPR002109">
    <property type="entry name" value="Glutaredoxin"/>
</dbReference>
<accession>A0AAT9LHG4</accession>
<dbReference type="KEGG" id="fcz:IMF26_08505"/>
<dbReference type="NCBIfam" id="TIGR02196">
    <property type="entry name" value="GlrX_YruB"/>
    <property type="match status" value="1"/>
</dbReference>
<dbReference type="GO" id="GO:0009055">
    <property type="term" value="F:electron transfer activity"/>
    <property type="evidence" value="ECO:0007669"/>
    <property type="project" value="TreeGrafter"/>
</dbReference>
<dbReference type="SUPFAM" id="SSF52833">
    <property type="entry name" value="Thioredoxin-like"/>
    <property type="match status" value="1"/>
</dbReference>
<reference evidence="2" key="2">
    <citation type="journal article" date="2023" name="Biology">
        <title>Prokaryotic Life Associated with Coal-Fire Gas Vents Revealed by Metagenomics.</title>
        <authorList>
            <person name="Kadnikov V.V."/>
            <person name="Mardanov A.V."/>
            <person name="Beletsky A.V."/>
            <person name="Karnachuk O.V."/>
            <person name="Ravin N.V."/>
        </authorList>
    </citation>
    <scope>NUCLEOTIDE SEQUENCE</scope>
    <source>
        <strain evidence="2">Bu02</strain>
    </source>
</reference>
<dbReference type="Pfam" id="PF00462">
    <property type="entry name" value="Glutaredoxin"/>
    <property type="match status" value="1"/>
</dbReference>
<organism evidence="2">
    <name type="scientific">Candidatus Fermentithermobacillus carboniphilus</name>
    <dbReference type="NCBI Taxonomy" id="3085328"/>
    <lineage>
        <taxon>Bacteria</taxon>
        <taxon>Bacillati</taxon>
        <taxon>Bacillota</taxon>
        <taxon>Candidatus Fermentithermobacillia</taxon>
        <taxon>Candidatus Fermentithermobacillales</taxon>
        <taxon>Candidatus Fermentithermobacillaceae</taxon>
        <taxon>Candidatus Fermentithermobacillus</taxon>
    </lineage>
</organism>
<dbReference type="InterPro" id="IPR036249">
    <property type="entry name" value="Thioredoxin-like_sf"/>
</dbReference>
<dbReference type="CDD" id="cd02976">
    <property type="entry name" value="NrdH"/>
    <property type="match status" value="1"/>
</dbReference>
<proteinExistence type="predicted"/>
<gene>
    <name evidence="2" type="ORF">IMF26_08505</name>
</gene>
<dbReference type="GO" id="GO:0045454">
    <property type="term" value="P:cell redox homeostasis"/>
    <property type="evidence" value="ECO:0007669"/>
    <property type="project" value="TreeGrafter"/>
</dbReference>
<name>A0AAT9LHG4_9FIRM</name>
<dbReference type="PANTHER" id="PTHR34386:SF1">
    <property type="entry name" value="GLUTAREDOXIN-LIKE PROTEIN NRDH"/>
    <property type="match status" value="1"/>
</dbReference>
<dbReference type="InterPro" id="IPR011911">
    <property type="entry name" value="GlrX_YruB"/>
</dbReference>
<dbReference type="NCBIfam" id="NF041212">
    <property type="entry name" value="Uxx_star"/>
    <property type="match status" value="1"/>
</dbReference>
<dbReference type="PROSITE" id="PS50404">
    <property type="entry name" value="GST_NTER"/>
    <property type="match status" value="1"/>
</dbReference>
<dbReference type="PROSITE" id="PS51354">
    <property type="entry name" value="GLUTAREDOXIN_2"/>
    <property type="match status" value="1"/>
</dbReference>
<evidence type="ECO:0000259" key="1">
    <source>
        <dbReference type="PROSITE" id="PS50404"/>
    </source>
</evidence>
<dbReference type="PROSITE" id="PS00195">
    <property type="entry name" value="GLUTAREDOXIN_1"/>
    <property type="match status" value="1"/>
</dbReference>
<sequence length="81" mass="9010">MANHEVTVYSTPTCPWCTRAKSYLKELGIPFEEKDVSVDIQAAREMVRISGQMGVPVLVIDGNVVVGFDKRRIDQLLSDSV</sequence>
<dbReference type="InterPro" id="IPR011767">
    <property type="entry name" value="GLR_AS"/>
</dbReference>
<dbReference type="PANTHER" id="PTHR34386">
    <property type="entry name" value="GLUTAREDOXIN"/>
    <property type="match status" value="1"/>
</dbReference>
<evidence type="ECO:0000313" key="2">
    <source>
        <dbReference type="EMBL" id="QUL99667.1"/>
    </source>
</evidence>
<dbReference type="Gene3D" id="3.40.30.10">
    <property type="entry name" value="Glutaredoxin"/>
    <property type="match status" value="1"/>
</dbReference>
<dbReference type="AlphaFoldDB" id="A0AAT9LHG4"/>
<feature type="domain" description="GST N-terminal" evidence="1">
    <location>
        <begin position="4"/>
        <end position="81"/>
    </location>
</feature>
<dbReference type="InterPro" id="IPR004045">
    <property type="entry name" value="Glutathione_S-Trfase_N"/>
</dbReference>
<dbReference type="InterPro" id="IPR051548">
    <property type="entry name" value="Grx-like_ET"/>
</dbReference>